<proteinExistence type="predicted"/>
<name>A0A0A9E678_ARUDO</name>
<evidence type="ECO:0000313" key="1">
    <source>
        <dbReference type="EMBL" id="JAD94523.1"/>
    </source>
</evidence>
<dbReference type="AlphaFoldDB" id="A0A0A9E678"/>
<accession>A0A0A9E678</accession>
<reference evidence="1" key="2">
    <citation type="journal article" date="2015" name="Data Brief">
        <title>Shoot transcriptome of the giant reed, Arundo donax.</title>
        <authorList>
            <person name="Barrero R.A."/>
            <person name="Guerrero F.D."/>
            <person name="Moolhuijzen P."/>
            <person name="Goolsby J.A."/>
            <person name="Tidwell J."/>
            <person name="Bellgard S.E."/>
            <person name="Bellgard M.I."/>
        </authorList>
    </citation>
    <scope>NUCLEOTIDE SEQUENCE</scope>
    <source>
        <tissue evidence="1">Shoot tissue taken approximately 20 cm above the soil surface</tissue>
    </source>
</reference>
<dbReference type="EMBL" id="GBRH01203372">
    <property type="protein sequence ID" value="JAD94523.1"/>
    <property type="molecule type" value="Transcribed_RNA"/>
</dbReference>
<protein>
    <submittedName>
        <fullName evidence="1">Uncharacterized protein</fullName>
    </submittedName>
</protein>
<reference evidence="1" key="1">
    <citation type="submission" date="2014-09" db="EMBL/GenBank/DDBJ databases">
        <authorList>
            <person name="Magalhaes I.L.F."/>
            <person name="Oliveira U."/>
            <person name="Santos F.R."/>
            <person name="Vidigal T.H.D.A."/>
            <person name="Brescovit A.D."/>
            <person name="Santos A.J."/>
        </authorList>
    </citation>
    <scope>NUCLEOTIDE SEQUENCE</scope>
    <source>
        <tissue evidence="1">Shoot tissue taken approximately 20 cm above the soil surface</tissue>
    </source>
</reference>
<sequence>MGPAAAAAKENAAGRRGVGVWTREGRNGILAATGGERRERG</sequence>
<organism evidence="1">
    <name type="scientific">Arundo donax</name>
    <name type="common">Giant reed</name>
    <name type="synonym">Donax arundinaceus</name>
    <dbReference type="NCBI Taxonomy" id="35708"/>
    <lineage>
        <taxon>Eukaryota</taxon>
        <taxon>Viridiplantae</taxon>
        <taxon>Streptophyta</taxon>
        <taxon>Embryophyta</taxon>
        <taxon>Tracheophyta</taxon>
        <taxon>Spermatophyta</taxon>
        <taxon>Magnoliopsida</taxon>
        <taxon>Liliopsida</taxon>
        <taxon>Poales</taxon>
        <taxon>Poaceae</taxon>
        <taxon>PACMAD clade</taxon>
        <taxon>Arundinoideae</taxon>
        <taxon>Arundineae</taxon>
        <taxon>Arundo</taxon>
    </lineage>
</organism>